<gene>
    <name evidence="2" type="ORF">ORQ98_27525</name>
</gene>
<evidence type="ECO:0000313" key="3">
    <source>
        <dbReference type="Proteomes" id="UP001528823"/>
    </source>
</evidence>
<dbReference type="EMBL" id="JAPMOU010000080">
    <property type="protein sequence ID" value="MDE1465719.1"/>
    <property type="molecule type" value="Genomic_DNA"/>
</dbReference>
<reference evidence="2 3" key="1">
    <citation type="submission" date="2022-11" db="EMBL/GenBank/DDBJ databases">
        <title>Spartinivicinus poritis sp. nov., isolated from scleractinian coral Porites lutea.</title>
        <authorList>
            <person name="Zhang G."/>
            <person name="Cai L."/>
            <person name="Wei Q."/>
        </authorList>
    </citation>
    <scope>NUCLEOTIDE SEQUENCE [LARGE SCALE GENOMIC DNA]</scope>
    <source>
        <strain evidence="2 3">A2-2</strain>
    </source>
</reference>
<evidence type="ECO:0000313" key="2">
    <source>
        <dbReference type="EMBL" id="MDE1465719.1"/>
    </source>
</evidence>
<organism evidence="2 3">
    <name type="scientific">Spartinivicinus poritis</name>
    <dbReference type="NCBI Taxonomy" id="2994640"/>
    <lineage>
        <taxon>Bacteria</taxon>
        <taxon>Pseudomonadati</taxon>
        <taxon>Pseudomonadota</taxon>
        <taxon>Gammaproteobacteria</taxon>
        <taxon>Oceanospirillales</taxon>
        <taxon>Zooshikellaceae</taxon>
        <taxon>Spartinivicinus</taxon>
    </lineage>
</organism>
<keyword evidence="3" id="KW-1185">Reference proteome</keyword>
<feature type="domain" description="DUF637" evidence="1">
    <location>
        <begin position="11"/>
        <end position="174"/>
    </location>
</feature>
<proteinExistence type="predicted"/>
<sequence length="230" mass="23076">MSEVALTSTSVVAAYAYAASQFAVGTINGKGNIGAGLKNTFSKDGLKNIASAGLTAGLTTGFVNPAFTGASFNLNTLEGIRNFALQQAANATTGALVDSAVHGGSVGDNISQGLVSAAGNVASGLAFNAIGDLSVEYPNLFVEGSPQKTVLHAITGGLISEATGGDFKSGAIAAGANELLIDKLTQSKWFKEGDHELKVETLSQIIGVTATALEGGNPEQGANKLQGITT</sequence>
<accession>A0ABT5UL06</accession>
<name>A0ABT5UL06_9GAMM</name>
<comment type="caution">
    <text evidence="2">The sequence shown here is derived from an EMBL/GenBank/DDBJ whole genome shotgun (WGS) entry which is preliminary data.</text>
</comment>
<protein>
    <submittedName>
        <fullName evidence="2">DUF637 domain-containing protein</fullName>
    </submittedName>
</protein>
<dbReference type="Pfam" id="PF04830">
    <property type="entry name" value="DUF637"/>
    <property type="match status" value="1"/>
</dbReference>
<evidence type="ECO:0000259" key="1">
    <source>
        <dbReference type="Pfam" id="PF04830"/>
    </source>
</evidence>
<dbReference type="RefSeq" id="WP_274692028.1">
    <property type="nucleotide sequence ID" value="NZ_JAPMOU010000080.1"/>
</dbReference>
<dbReference type="Proteomes" id="UP001528823">
    <property type="component" value="Unassembled WGS sequence"/>
</dbReference>
<dbReference type="InterPro" id="IPR006915">
    <property type="entry name" value="DUF637_hemagglutn_put"/>
</dbReference>